<evidence type="ECO:0000256" key="12">
    <source>
        <dbReference type="ARBA" id="ARBA00023033"/>
    </source>
</evidence>
<evidence type="ECO:0000256" key="14">
    <source>
        <dbReference type="SAM" id="MobiDB-lite"/>
    </source>
</evidence>
<feature type="region of interest" description="Disordered" evidence="14">
    <location>
        <begin position="499"/>
        <end position="559"/>
    </location>
</feature>
<feature type="chain" id="PRO_5020021530" evidence="15">
    <location>
        <begin position="16"/>
        <end position="574"/>
    </location>
</feature>
<dbReference type="PANTHER" id="PTHR24291:SF189">
    <property type="entry name" value="CYTOCHROME P450 4C3-RELATED"/>
    <property type="match status" value="1"/>
</dbReference>
<evidence type="ECO:0000256" key="10">
    <source>
        <dbReference type="ARBA" id="ARBA00023002"/>
    </source>
</evidence>
<evidence type="ECO:0000256" key="5">
    <source>
        <dbReference type="ARBA" id="ARBA00010617"/>
    </source>
</evidence>
<feature type="compositionally biased region" description="Basic and acidic residues" evidence="14">
    <location>
        <begin position="514"/>
        <end position="530"/>
    </location>
</feature>
<dbReference type="Proteomes" id="UP000299102">
    <property type="component" value="Unassembled WGS sequence"/>
</dbReference>
<dbReference type="InterPro" id="IPR001128">
    <property type="entry name" value="Cyt_P450"/>
</dbReference>
<comment type="caution">
    <text evidence="16">The sequence shown here is derived from an EMBL/GenBank/DDBJ whole genome shotgun (WGS) entry which is preliminary data.</text>
</comment>
<dbReference type="GO" id="GO:0005506">
    <property type="term" value="F:iron ion binding"/>
    <property type="evidence" value="ECO:0007669"/>
    <property type="project" value="InterPro"/>
</dbReference>
<protein>
    <submittedName>
        <fullName evidence="16">Cytochrome P450 4C1</fullName>
    </submittedName>
</protein>
<evidence type="ECO:0000313" key="17">
    <source>
        <dbReference type="Proteomes" id="UP000299102"/>
    </source>
</evidence>
<keyword evidence="10" id="KW-0560">Oxidoreductase</keyword>
<evidence type="ECO:0000256" key="8">
    <source>
        <dbReference type="ARBA" id="ARBA00022824"/>
    </source>
</evidence>
<dbReference type="Gene3D" id="1.10.630.10">
    <property type="entry name" value="Cytochrome P450"/>
    <property type="match status" value="2"/>
</dbReference>
<dbReference type="GO" id="GO:0016705">
    <property type="term" value="F:oxidoreductase activity, acting on paired donors, with incorporation or reduction of molecular oxygen"/>
    <property type="evidence" value="ECO:0007669"/>
    <property type="project" value="InterPro"/>
</dbReference>
<keyword evidence="8" id="KW-0256">Endoplasmic reticulum</keyword>
<keyword evidence="12" id="KW-0503">Monooxygenase</keyword>
<keyword evidence="6" id="KW-0349">Heme</keyword>
<evidence type="ECO:0000256" key="4">
    <source>
        <dbReference type="ARBA" id="ARBA00004406"/>
    </source>
</evidence>
<keyword evidence="13" id="KW-0472">Membrane</keyword>
<keyword evidence="11" id="KW-0408">Iron</keyword>
<comment type="similarity">
    <text evidence="5">Belongs to the cytochrome P450 family.</text>
</comment>
<dbReference type="OrthoDB" id="1470350at2759"/>
<feature type="compositionally biased region" description="Polar residues" evidence="14">
    <location>
        <begin position="549"/>
        <end position="558"/>
    </location>
</feature>
<sequence length="574" mass="66124">MISVLLFVPTPVTLLIPILDIHPPVKLFYYFRTLANTYKDNFKLRLGFKKFVVICNPEDVEAFISGVTHNRKGYLYKFIEPWLQEGLLLSDGSKWHHRRKILTPAFHFNILRHFTTVLEENSRRLAEGLRAEVPRPRTDIGAFITEFALHSICVVISRKKKGSMVYPDVASVSRPVPYGIDLPVPQHPEECQQDSEEKINSMEVDYNGPTTSQSSQFVGDNISKPESWRKERQVPFSSKFPKILLPPLHIKLELMKNFVKALNKDGTAFKYLRKTAMGTRLDDETTDIGKSYKESIYKLGRYVVYRAQRVWMYPDVIYPLTLLGQKQKKVLRLMSSFRDYVVDKRRESHNSQDSYIDVANDEIEIYNKRKLAMLDLLLQAERDGTIDSKGIGEEVDTFMFEGHDTTATALTFMFMLLANHEDVQNKIFDECYSIFGGSSRPATMNDLAQMKYLECCIKESLRLYPPVHFIMRKSTKALTLTAPITIRFGIDVRKQHSCPDGTASDRGQILSKQLDNKNDSRYSEANDRRTQTKRGSSAKPTPPPKVKHPSTNLSQTQRQIKEERNFLRVHLDAH</sequence>
<keyword evidence="15" id="KW-0732">Signal</keyword>
<evidence type="ECO:0000256" key="3">
    <source>
        <dbReference type="ARBA" id="ARBA00004174"/>
    </source>
</evidence>
<dbReference type="GO" id="GO:0005789">
    <property type="term" value="C:endoplasmic reticulum membrane"/>
    <property type="evidence" value="ECO:0007669"/>
    <property type="project" value="UniProtKB-SubCell"/>
</dbReference>
<accession>A0A4C1UNX0</accession>
<organism evidence="16 17">
    <name type="scientific">Eumeta variegata</name>
    <name type="common">Bagworm moth</name>
    <name type="synonym">Eumeta japonica</name>
    <dbReference type="NCBI Taxonomy" id="151549"/>
    <lineage>
        <taxon>Eukaryota</taxon>
        <taxon>Metazoa</taxon>
        <taxon>Ecdysozoa</taxon>
        <taxon>Arthropoda</taxon>
        <taxon>Hexapoda</taxon>
        <taxon>Insecta</taxon>
        <taxon>Pterygota</taxon>
        <taxon>Neoptera</taxon>
        <taxon>Endopterygota</taxon>
        <taxon>Lepidoptera</taxon>
        <taxon>Glossata</taxon>
        <taxon>Ditrysia</taxon>
        <taxon>Tineoidea</taxon>
        <taxon>Psychidae</taxon>
        <taxon>Oiketicinae</taxon>
        <taxon>Eumeta</taxon>
    </lineage>
</organism>
<keyword evidence="7" id="KW-0479">Metal-binding</keyword>
<proteinExistence type="inferred from homology"/>
<dbReference type="AlphaFoldDB" id="A0A4C1UNX0"/>
<dbReference type="PANTHER" id="PTHR24291">
    <property type="entry name" value="CYTOCHROME P450 FAMILY 4"/>
    <property type="match status" value="1"/>
</dbReference>
<name>A0A4C1UNX0_EUMVA</name>
<comment type="function">
    <text evidence="2">May be involved in the metabolism of insect hormones and in the breakdown of synthetic insecticides.</text>
</comment>
<evidence type="ECO:0000256" key="1">
    <source>
        <dbReference type="ARBA" id="ARBA00001971"/>
    </source>
</evidence>
<dbReference type="PRINTS" id="PR00385">
    <property type="entry name" value="P450"/>
</dbReference>
<dbReference type="InterPro" id="IPR050196">
    <property type="entry name" value="Cytochrome_P450_Monoox"/>
</dbReference>
<evidence type="ECO:0000256" key="7">
    <source>
        <dbReference type="ARBA" id="ARBA00022723"/>
    </source>
</evidence>
<keyword evidence="9" id="KW-0492">Microsome</keyword>
<dbReference type="InterPro" id="IPR036396">
    <property type="entry name" value="Cyt_P450_sf"/>
</dbReference>
<evidence type="ECO:0000313" key="16">
    <source>
        <dbReference type="EMBL" id="GBP28173.1"/>
    </source>
</evidence>
<dbReference type="GO" id="GO:0020037">
    <property type="term" value="F:heme binding"/>
    <property type="evidence" value="ECO:0007669"/>
    <property type="project" value="InterPro"/>
</dbReference>
<reference evidence="16 17" key="1">
    <citation type="journal article" date="2019" name="Commun. Biol.">
        <title>The bagworm genome reveals a unique fibroin gene that provides high tensile strength.</title>
        <authorList>
            <person name="Kono N."/>
            <person name="Nakamura H."/>
            <person name="Ohtoshi R."/>
            <person name="Tomita M."/>
            <person name="Numata K."/>
            <person name="Arakawa K."/>
        </authorList>
    </citation>
    <scope>NUCLEOTIDE SEQUENCE [LARGE SCALE GENOMIC DNA]</scope>
</reference>
<evidence type="ECO:0000256" key="13">
    <source>
        <dbReference type="ARBA" id="ARBA00023136"/>
    </source>
</evidence>
<evidence type="ECO:0000256" key="15">
    <source>
        <dbReference type="SAM" id="SignalP"/>
    </source>
</evidence>
<evidence type="ECO:0000256" key="6">
    <source>
        <dbReference type="ARBA" id="ARBA00022617"/>
    </source>
</evidence>
<gene>
    <name evidence="16" type="primary">CYP4C1</name>
    <name evidence="16" type="ORF">EVAR_76268_1</name>
</gene>
<keyword evidence="17" id="KW-1185">Reference proteome</keyword>
<dbReference type="STRING" id="151549.A0A4C1UNX0"/>
<evidence type="ECO:0000256" key="2">
    <source>
        <dbReference type="ARBA" id="ARBA00003690"/>
    </source>
</evidence>
<dbReference type="EMBL" id="BGZK01000203">
    <property type="protein sequence ID" value="GBP28173.1"/>
    <property type="molecule type" value="Genomic_DNA"/>
</dbReference>
<dbReference type="GO" id="GO:0004497">
    <property type="term" value="F:monooxygenase activity"/>
    <property type="evidence" value="ECO:0007669"/>
    <property type="project" value="UniProtKB-KW"/>
</dbReference>
<evidence type="ECO:0000256" key="11">
    <source>
        <dbReference type="ARBA" id="ARBA00023004"/>
    </source>
</evidence>
<comment type="subcellular location">
    <subcellularLocation>
        <location evidence="4">Endoplasmic reticulum membrane</location>
        <topology evidence="4">Peripheral membrane protein</topology>
    </subcellularLocation>
    <subcellularLocation>
        <location evidence="3">Microsome membrane</location>
        <topology evidence="3">Peripheral membrane protein</topology>
    </subcellularLocation>
</comment>
<dbReference type="Pfam" id="PF00067">
    <property type="entry name" value="p450"/>
    <property type="match status" value="2"/>
</dbReference>
<comment type="cofactor">
    <cofactor evidence="1">
        <name>heme</name>
        <dbReference type="ChEBI" id="CHEBI:30413"/>
    </cofactor>
</comment>
<dbReference type="SUPFAM" id="SSF48264">
    <property type="entry name" value="Cytochrome P450"/>
    <property type="match status" value="1"/>
</dbReference>
<evidence type="ECO:0000256" key="9">
    <source>
        <dbReference type="ARBA" id="ARBA00022848"/>
    </source>
</evidence>
<feature type="signal peptide" evidence="15">
    <location>
        <begin position="1"/>
        <end position="15"/>
    </location>
</feature>